<keyword evidence="1" id="KW-0694">RNA-binding</keyword>
<dbReference type="InterPro" id="IPR047048">
    <property type="entry name" value="TlyA"/>
</dbReference>
<dbReference type="GO" id="GO:0003723">
    <property type="term" value="F:RNA binding"/>
    <property type="evidence" value="ECO:0007669"/>
    <property type="project" value="UniProtKB-KW"/>
</dbReference>
<dbReference type="CDD" id="cd00165">
    <property type="entry name" value="S4"/>
    <property type="match status" value="1"/>
</dbReference>
<dbReference type="PROSITE" id="PS50889">
    <property type="entry name" value="S4"/>
    <property type="match status" value="1"/>
</dbReference>
<dbReference type="PIRSF" id="PIRSF005578">
    <property type="entry name" value="TlyA"/>
    <property type="match status" value="1"/>
</dbReference>
<dbReference type="InterPro" id="IPR002877">
    <property type="entry name" value="RNA_MeTrfase_FtsJ_dom"/>
</dbReference>
<organism evidence="4">
    <name type="scientific">hot springs metagenome</name>
    <dbReference type="NCBI Taxonomy" id="433727"/>
    <lineage>
        <taxon>unclassified sequences</taxon>
        <taxon>metagenomes</taxon>
        <taxon>ecological metagenomes</taxon>
    </lineage>
</organism>
<evidence type="ECO:0000256" key="1">
    <source>
        <dbReference type="ARBA" id="ARBA00022884"/>
    </source>
</evidence>
<dbReference type="GO" id="GO:0008168">
    <property type="term" value="F:methyltransferase activity"/>
    <property type="evidence" value="ECO:0007669"/>
    <property type="project" value="UniProtKB-KW"/>
</dbReference>
<evidence type="ECO:0000313" key="4">
    <source>
        <dbReference type="EMBL" id="GER93666.1"/>
    </source>
</evidence>
<dbReference type="Pfam" id="PF01728">
    <property type="entry name" value="FtsJ"/>
    <property type="match status" value="1"/>
</dbReference>
<dbReference type="PANTHER" id="PTHR32319">
    <property type="entry name" value="BACTERIAL HEMOLYSIN-LIKE PROTEIN"/>
    <property type="match status" value="1"/>
</dbReference>
<dbReference type="NCBIfam" id="TIGR00478">
    <property type="entry name" value="tly"/>
    <property type="match status" value="1"/>
</dbReference>
<dbReference type="Gene3D" id="3.10.290.10">
    <property type="entry name" value="RNA-binding S4 domain"/>
    <property type="match status" value="1"/>
</dbReference>
<comment type="caution">
    <text evidence="4">The sequence shown here is derived from an EMBL/GenBank/DDBJ whole genome shotgun (WGS) entry which is preliminary data.</text>
</comment>
<keyword evidence="4" id="KW-0808">Transferase</keyword>
<keyword evidence="4" id="KW-0489">Methyltransferase</keyword>
<dbReference type="Pfam" id="PF01479">
    <property type="entry name" value="S4"/>
    <property type="match status" value="1"/>
</dbReference>
<dbReference type="AlphaFoldDB" id="A0A5J4L807"/>
<reference evidence="4" key="1">
    <citation type="submission" date="2019-10" db="EMBL/GenBank/DDBJ databases">
        <title>Metagenomic sequencing of thiosulfate-disproportionating enrichment culture.</title>
        <authorList>
            <person name="Umezawa K."/>
            <person name="Kojima H."/>
            <person name="Fukui M."/>
        </authorList>
    </citation>
    <scope>NUCLEOTIDE SEQUENCE</scope>
    <source>
        <strain evidence="4">45J</strain>
    </source>
</reference>
<dbReference type="PANTHER" id="PTHR32319:SF0">
    <property type="entry name" value="BACTERIAL HEMOLYSIN-LIKE PROTEIN"/>
    <property type="match status" value="1"/>
</dbReference>
<dbReference type="SUPFAM" id="SSF55174">
    <property type="entry name" value="Alpha-L RNA-binding motif"/>
    <property type="match status" value="1"/>
</dbReference>
<dbReference type="InterPro" id="IPR029063">
    <property type="entry name" value="SAM-dependent_MTases_sf"/>
</dbReference>
<proteinExistence type="inferred from homology"/>
<sequence>MKSRLDKILVDRGIVQSRERAQALIMEGRIFVEGIPITKSGVMVEDSAAIEVRGEDIHYVSRGGIKLEAAIKHFNISMEEKIAMDIGSSTGGFTDCMLQHGVKKVYCIDVGYGQLAWKLRNDPRVILIERTNIRYLGREKIPDEIDIATVDVSFISLIKVIPNVLEFMKENGEIIALIKPQFEVGKGEVGKGGIVKDETKRLKTVERVRENLESLGLQTIGVMQSPISGQKGNIEYFIYMKLKFADRNR</sequence>
<dbReference type="InterPro" id="IPR004538">
    <property type="entry name" value="Hemolysin_A/TlyA"/>
</dbReference>
<gene>
    <name evidence="4" type="ORF">A45J_1420</name>
</gene>
<dbReference type="SUPFAM" id="SSF53335">
    <property type="entry name" value="S-adenosyl-L-methionine-dependent methyltransferases"/>
    <property type="match status" value="1"/>
</dbReference>
<protein>
    <submittedName>
        <fullName evidence="4">TlyA family RNA methyltransferase</fullName>
    </submittedName>
</protein>
<feature type="domain" description="RNA-binding S4" evidence="3">
    <location>
        <begin position="3"/>
        <end position="66"/>
    </location>
</feature>
<name>A0A5J4L807_9ZZZZ</name>
<evidence type="ECO:0000256" key="2">
    <source>
        <dbReference type="ARBA" id="ARBA00029460"/>
    </source>
</evidence>
<dbReference type="InterPro" id="IPR002942">
    <property type="entry name" value="S4_RNA-bd"/>
</dbReference>
<dbReference type="GO" id="GO:0032259">
    <property type="term" value="P:methylation"/>
    <property type="evidence" value="ECO:0007669"/>
    <property type="project" value="UniProtKB-KW"/>
</dbReference>
<dbReference type="InterPro" id="IPR036986">
    <property type="entry name" value="S4_RNA-bd_sf"/>
</dbReference>
<evidence type="ECO:0000259" key="3">
    <source>
        <dbReference type="SMART" id="SM00363"/>
    </source>
</evidence>
<dbReference type="SMART" id="SM00363">
    <property type="entry name" value="S4"/>
    <property type="match status" value="1"/>
</dbReference>
<accession>A0A5J4L807</accession>
<dbReference type="EMBL" id="BLAB01000001">
    <property type="protein sequence ID" value="GER93666.1"/>
    <property type="molecule type" value="Genomic_DNA"/>
</dbReference>
<comment type="similarity">
    <text evidence="2">Belongs to the TlyA family.</text>
</comment>
<dbReference type="Gene3D" id="3.40.50.150">
    <property type="entry name" value="Vaccinia Virus protein VP39"/>
    <property type="match status" value="1"/>
</dbReference>